<accession>I4EV55</accession>
<dbReference type="OMA" id="CPWLIKK"/>
<dbReference type="KEGG" id="mmar:MODMU_1831"/>
<dbReference type="HOGENOM" id="CLU_121884_0_0_11"/>
<dbReference type="PATRIC" id="fig|477641.3.peg.1723"/>
<dbReference type="InterPro" id="IPR018634">
    <property type="entry name" value="ChrB_C"/>
</dbReference>
<dbReference type="Pfam" id="PF09828">
    <property type="entry name" value="ChrB_C"/>
    <property type="match status" value="1"/>
</dbReference>
<evidence type="ECO:0000313" key="2">
    <source>
        <dbReference type="EMBL" id="CCH87268.1"/>
    </source>
</evidence>
<evidence type="ECO:0000259" key="1">
    <source>
        <dbReference type="Pfam" id="PF09828"/>
    </source>
</evidence>
<name>I4EV55_MODI5</name>
<dbReference type="STRING" id="477641.MODMU_1831"/>
<dbReference type="EMBL" id="FO203431">
    <property type="protein sequence ID" value="CCH87268.1"/>
    <property type="molecule type" value="Genomic_DNA"/>
</dbReference>
<protein>
    <submittedName>
        <fullName evidence="2">Chromate resistance protein</fullName>
    </submittedName>
</protein>
<evidence type="ECO:0000313" key="3">
    <source>
        <dbReference type="Proteomes" id="UP000006461"/>
    </source>
</evidence>
<sequence>MHIDRAACAWLIRRAVDPDAEFVFVGDLAEVPADATPFDMRGVDLGHHGGDCTFETILRRHQLTDPVLWKIAEIVHEADLDDARFDAPEAPGLDVVLRGLSMTGSDERTLAVSGPVFDALYEFHRRRLLLGREPA</sequence>
<dbReference type="Proteomes" id="UP000006461">
    <property type="component" value="Chromosome"/>
</dbReference>
<proteinExistence type="predicted"/>
<keyword evidence="3" id="KW-1185">Reference proteome</keyword>
<dbReference type="eggNOG" id="COG4275">
    <property type="taxonomic scope" value="Bacteria"/>
</dbReference>
<gene>
    <name evidence="2" type="ordered locus">MODMU_1831</name>
</gene>
<feature type="domain" description="ChrB C-terminal" evidence="1">
    <location>
        <begin position="1"/>
        <end position="123"/>
    </location>
</feature>
<dbReference type="AlphaFoldDB" id="I4EV55"/>
<organism evidence="2 3">
    <name type="scientific">Modestobacter italicus (strain DSM 44449 / CECT 9708 / BC 501)</name>
    <dbReference type="NCBI Taxonomy" id="2732864"/>
    <lineage>
        <taxon>Bacteria</taxon>
        <taxon>Bacillati</taxon>
        <taxon>Actinomycetota</taxon>
        <taxon>Actinomycetes</taxon>
        <taxon>Geodermatophilales</taxon>
        <taxon>Geodermatophilaceae</taxon>
        <taxon>Modestobacter</taxon>
    </lineage>
</organism>
<reference evidence="2 3" key="1">
    <citation type="journal article" date="2012" name="J. Bacteriol.">
        <title>Genome Sequence of Radiation-Resistant Modestobacter marinus Strain BC501, a Representative Actinobacterium That Thrives on Calcareous Stone Surfaces.</title>
        <authorList>
            <person name="Normand P."/>
            <person name="Gury J."/>
            <person name="Pujic P."/>
            <person name="Chouaia B."/>
            <person name="Crotti E."/>
            <person name="Brusetti L."/>
            <person name="Daffonchio D."/>
            <person name="Vacherie B."/>
            <person name="Barbe V."/>
            <person name="Medigue C."/>
            <person name="Calteau A."/>
            <person name="Ghodhbane-Gtari F."/>
            <person name="Essoussi I."/>
            <person name="Nouioui I."/>
            <person name="Abbassi-Ghozzi I."/>
            <person name="Gtari M."/>
        </authorList>
    </citation>
    <scope>NUCLEOTIDE SEQUENCE [LARGE SCALE GENOMIC DNA]</scope>
    <source>
        <strain evidence="3">BC 501</strain>
    </source>
</reference>